<keyword evidence="9" id="KW-0548">Nucleotidyltransferase</keyword>
<dbReference type="AlphaFoldDB" id="A0A9X2S871"/>
<keyword evidence="4" id="KW-0547">Nucleotide-binding</keyword>
<evidence type="ECO:0000256" key="7">
    <source>
        <dbReference type="ARBA" id="ARBA00023150"/>
    </source>
</evidence>
<comment type="caution">
    <text evidence="9">The sequence shown here is derived from an EMBL/GenBank/DDBJ whole genome shotgun (WGS) entry which is preliminary data.</text>
</comment>
<protein>
    <submittedName>
        <fullName evidence="9">Molybdenum cofactor guanylyltransferase</fullName>
    </submittedName>
</protein>
<dbReference type="CDD" id="cd02503">
    <property type="entry name" value="MobA"/>
    <property type="match status" value="1"/>
</dbReference>
<keyword evidence="3" id="KW-0479">Metal-binding</keyword>
<evidence type="ECO:0000256" key="6">
    <source>
        <dbReference type="ARBA" id="ARBA00023134"/>
    </source>
</evidence>
<keyword evidence="1" id="KW-0963">Cytoplasm</keyword>
<evidence type="ECO:0000259" key="8">
    <source>
        <dbReference type="Pfam" id="PF12804"/>
    </source>
</evidence>
<evidence type="ECO:0000256" key="3">
    <source>
        <dbReference type="ARBA" id="ARBA00022723"/>
    </source>
</evidence>
<dbReference type="InterPro" id="IPR025877">
    <property type="entry name" value="MobA-like_NTP_Trfase"/>
</dbReference>
<evidence type="ECO:0000256" key="2">
    <source>
        <dbReference type="ARBA" id="ARBA00022679"/>
    </source>
</evidence>
<proteinExistence type="predicted"/>
<name>A0A9X2S871_9BACL</name>
<reference evidence="9" key="1">
    <citation type="submission" date="2022-08" db="EMBL/GenBank/DDBJ databases">
        <title>The genomic sequence of strain Paenibacillus sp. SCIV0701.</title>
        <authorList>
            <person name="Zhao H."/>
        </authorList>
    </citation>
    <scope>NUCLEOTIDE SEQUENCE</scope>
    <source>
        <strain evidence="9">SCIV0701</strain>
    </source>
</reference>
<dbReference type="GO" id="GO:0005525">
    <property type="term" value="F:GTP binding"/>
    <property type="evidence" value="ECO:0007669"/>
    <property type="project" value="UniProtKB-KW"/>
</dbReference>
<dbReference type="GO" id="GO:0006777">
    <property type="term" value="P:Mo-molybdopterin cofactor biosynthetic process"/>
    <property type="evidence" value="ECO:0007669"/>
    <property type="project" value="UniProtKB-KW"/>
</dbReference>
<evidence type="ECO:0000256" key="1">
    <source>
        <dbReference type="ARBA" id="ARBA00022490"/>
    </source>
</evidence>
<keyword evidence="7" id="KW-0501">Molybdenum cofactor biosynthesis</keyword>
<keyword evidence="5" id="KW-0460">Magnesium</keyword>
<keyword evidence="6" id="KW-0342">GTP-binding</keyword>
<dbReference type="GO" id="GO:0016779">
    <property type="term" value="F:nucleotidyltransferase activity"/>
    <property type="evidence" value="ECO:0007669"/>
    <property type="project" value="UniProtKB-KW"/>
</dbReference>
<dbReference type="PANTHER" id="PTHR19136">
    <property type="entry name" value="MOLYBDENUM COFACTOR GUANYLYLTRANSFERASE"/>
    <property type="match status" value="1"/>
</dbReference>
<dbReference type="PANTHER" id="PTHR19136:SF81">
    <property type="entry name" value="MOLYBDENUM COFACTOR GUANYLYLTRANSFERASE"/>
    <property type="match status" value="1"/>
</dbReference>
<dbReference type="EMBL" id="JANIPJ010000005">
    <property type="protein sequence ID" value="MCR2804049.1"/>
    <property type="molecule type" value="Genomic_DNA"/>
</dbReference>
<keyword evidence="10" id="KW-1185">Reference proteome</keyword>
<evidence type="ECO:0000256" key="5">
    <source>
        <dbReference type="ARBA" id="ARBA00022842"/>
    </source>
</evidence>
<evidence type="ECO:0000313" key="9">
    <source>
        <dbReference type="EMBL" id="MCR2804049.1"/>
    </source>
</evidence>
<dbReference type="GO" id="GO:0046872">
    <property type="term" value="F:metal ion binding"/>
    <property type="evidence" value="ECO:0007669"/>
    <property type="project" value="UniProtKB-KW"/>
</dbReference>
<organism evidence="9 10">
    <name type="scientific">Paenibacillus soyae</name>
    <dbReference type="NCBI Taxonomy" id="2969249"/>
    <lineage>
        <taxon>Bacteria</taxon>
        <taxon>Bacillati</taxon>
        <taxon>Bacillota</taxon>
        <taxon>Bacilli</taxon>
        <taxon>Bacillales</taxon>
        <taxon>Paenibacillaceae</taxon>
        <taxon>Paenibacillus</taxon>
    </lineage>
</organism>
<gene>
    <name evidence="9" type="ORF">NQZ67_09185</name>
</gene>
<dbReference type="RefSeq" id="WP_257444829.1">
    <property type="nucleotide sequence ID" value="NZ_JANIPJ010000005.1"/>
</dbReference>
<dbReference type="Pfam" id="PF12804">
    <property type="entry name" value="NTP_transf_3"/>
    <property type="match status" value="1"/>
</dbReference>
<accession>A0A9X2S871</accession>
<sequence>MSMLSGVILAGGNHRDLQERHPSFVTIDGETILERQIREMKSCCSDITVVTNHPELFLRAVDRDIRIITDYYSGRGYLSGMHAGLSLAKRQDVWVLGCHMPYASADAARFLESCKQEGMHAVIPWLDHRAQPLHGIYDRSSAEWIEKMLCVGGSDVGELLRKLNWREVAEGEFAGQGIDTRFIRKLRAGTLPFDERAELQRRPV</sequence>
<dbReference type="Proteomes" id="UP001141950">
    <property type="component" value="Unassembled WGS sequence"/>
</dbReference>
<dbReference type="Gene3D" id="3.90.550.10">
    <property type="entry name" value="Spore Coat Polysaccharide Biosynthesis Protein SpsA, Chain A"/>
    <property type="match status" value="1"/>
</dbReference>
<dbReference type="InterPro" id="IPR013482">
    <property type="entry name" value="Molybde_CF_guanTrfase"/>
</dbReference>
<evidence type="ECO:0000256" key="4">
    <source>
        <dbReference type="ARBA" id="ARBA00022741"/>
    </source>
</evidence>
<feature type="domain" description="MobA-like NTP transferase" evidence="8">
    <location>
        <begin position="6"/>
        <end position="150"/>
    </location>
</feature>
<keyword evidence="2" id="KW-0808">Transferase</keyword>
<dbReference type="InterPro" id="IPR029044">
    <property type="entry name" value="Nucleotide-diphossugar_trans"/>
</dbReference>
<evidence type="ECO:0000313" key="10">
    <source>
        <dbReference type="Proteomes" id="UP001141950"/>
    </source>
</evidence>
<dbReference type="SUPFAM" id="SSF53448">
    <property type="entry name" value="Nucleotide-diphospho-sugar transferases"/>
    <property type="match status" value="1"/>
</dbReference>